<dbReference type="AlphaFoldDB" id="A0A4R2QG35"/>
<dbReference type="InterPro" id="IPR011010">
    <property type="entry name" value="DNA_brk_join_enz"/>
</dbReference>
<dbReference type="PROSITE" id="PS51898">
    <property type="entry name" value="TYR_RECOMBINASE"/>
    <property type="match status" value="1"/>
</dbReference>
<comment type="similarity">
    <text evidence="1">Belongs to the 'phage' integrase family.</text>
</comment>
<comment type="caution">
    <text evidence="6">The sequence shown here is derived from an EMBL/GenBank/DDBJ whole genome shotgun (WGS) entry which is preliminary data.</text>
</comment>
<dbReference type="EMBL" id="SLXQ01000012">
    <property type="protein sequence ID" value="TCP47288.1"/>
    <property type="molecule type" value="Genomic_DNA"/>
</dbReference>
<dbReference type="Gene3D" id="1.10.150.130">
    <property type="match status" value="1"/>
</dbReference>
<evidence type="ECO:0000259" key="5">
    <source>
        <dbReference type="PROSITE" id="PS51898"/>
    </source>
</evidence>
<proteinExistence type="inferred from homology"/>
<dbReference type="Pfam" id="PF00589">
    <property type="entry name" value="Phage_integrase"/>
    <property type="match status" value="1"/>
</dbReference>
<dbReference type="GO" id="GO:0003677">
    <property type="term" value="F:DNA binding"/>
    <property type="evidence" value="ECO:0007669"/>
    <property type="project" value="UniProtKB-KW"/>
</dbReference>
<organism evidence="6 7">
    <name type="scientific">Tamaricihabitans halophyticus</name>
    <dbReference type="NCBI Taxonomy" id="1262583"/>
    <lineage>
        <taxon>Bacteria</taxon>
        <taxon>Bacillati</taxon>
        <taxon>Actinomycetota</taxon>
        <taxon>Actinomycetes</taxon>
        <taxon>Pseudonocardiales</taxon>
        <taxon>Pseudonocardiaceae</taxon>
        <taxon>Tamaricihabitans</taxon>
    </lineage>
</organism>
<keyword evidence="2" id="KW-0229">DNA integration</keyword>
<dbReference type="GO" id="GO:0015074">
    <property type="term" value="P:DNA integration"/>
    <property type="evidence" value="ECO:0007669"/>
    <property type="project" value="UniProtKB-KW"/>
</dbReference>
<accession>A0A4R2QG35</accession>
<keyword evidence="3" id="KW-0238">DNA-binding</keyword>
<evidence type="ECO:0000256" key="2">
    <source>
        <dbReference type="ARBA" id="ARBA00022908"/>
    </source>
</evidence>
<dbReference type="PANTHER" id="PTHR30629:SF2">
    <property type="entry name" value="PROPHAGE INTEGRASE INTS-RELATED"/>
    <property type="match status" value="1"/>
</dbReference>
<evidence type="ECO:0000256" key="4">
    <source>
        <dbReference type="ARBA" id="ARBA00023172"/>
    </source>
</evidence>
<dbReference type="CDD" id="cd01189">
    <property type="entry name" value="INT_ICEBs1_C_like"/>
    <property type="match status" value="1"/>
</dbReference>
<dbReference type="InterPro" id="IPR050808">
    <property type="entry name" value="Phage_Integrase"/>
</dbReference>
<dbReference type="GO" id="GO:0006310">
    <property type="term" value="P:DNA recombination"/>
    <property type="evidence" value="ECO:0007669"/>
    <property type="project" value="UniProtKB-KW"/>
</dbReference>
<gene>
    <name evidence="6" type="ORF">EV191_11284</name>
</gene>
<dbReference type="InterPro" id="IPR002104">
    <property type="entry name" value="Integrase_catalytic"/>
</dbReference>
<evidence type="ECO:0000313" key="6">
    <source>
        <dbReference type="EMBL" id="TCP47288.1"/>
    </source>
</evidence>
<dbReference type="InterPro" id="IPR013762">
    <property type="entry name" value="Integrase-like_cat_sf"/>
</dbReference>
<dbReference type="PANTHER" id="PTHR30629">
    <property type="entry name" value="PROPHAGE INTEGRASE"/>
    <property type="match status" value="1"/>
</dbReference>
<evidence type="ECO:0000313" key="7">
    <source>
        <dbReference type="Proteomes" id="UP000294911"/>
    </source>
</evidence>
<reference evidence="6 7" key="1">
    <citation type="submission" date="2019-03" db="EMBL/GenBank/DDBJ databases">
        <title>Genomic Encyclopedia of Type Strains, Phase IV (KMG-IV): sequencing the most valuable type-strain genomes for metagenomic binning, comparative biology and taxonomic classification.</title>
        <authorList>
            <person name="Goeker M."/>
        </authorList>
    </citation>
    <scope>NUCLEOTIDE SEQUENCE [LARGE SCALE GENOMIC DNA]</scope>
    <source>
        <strain evidence="6 7">DSM 45765</strain>
    </source>
</reference>
<keyword evidence="4" id="KW-0233">DNA recombination</keyword>
<dbReference type="OrthoDB" id="4326943at2"/>
<keyword evidence="7" id="KW-1185">Reference proteome</keyword>
<dbReference type="InterPro" id="IPR010998">
    <property type="entry name" value="Integrase_recombinase_N"/>
</dbReference>
<dbReference type="Gene3D" id="1.10.443.10">
    <property type="entry name" value="Intergrase catalytic core"/>
    <property type="match status" value="1"/>
</dbReference>
<feature type="domain" description="Tyr recombinase" evidence="5">
    <location>
        <begin position="180"/>
        <end position="376"/>
    </location>
</feature>
<dbReference type="Proteomes" id="UP000294911">
    <property type="component" value="Unassembled WGS sequence"/>
</dbReference>
<name>A0A4R2QG35_9PSEU</name>
<evidence type="ECO:0000256" key="3">
    <source>
        <dbReference type="ARBA" id="ARBA00023125"/>
    </source>
</evidence>
<evidence type="ECO:0000256" key="1">
    <source>
        <dbReference type="ARBA" id="ARBA00008857"/>
    </source>
</evidence>
<sequence>MGRPPLEVGTYGSIRFLERESGCIARTLFRDFDGRTKPVERSGKTKGQAERNLKRALRDRAGVDGDGVTSESRLREVAGLWMDGIRSEVAAGKKSPGTEDTYQSILDRCVLPGVGELRVREATVARIDRFLGALASSVGVATAKTARSVVSGIMGYAARHDATDLNPVRDTRPLGDGRNTGPRALTLDERQRWLALLEADEKAVRWDLPDLCRFMMATGVRIGEALALYWEDVDFKRATVDIRYTVQRIKGRGLVRGPTKTAAGERLLPLPKWALDMIMQRYADIGCDVQPVFPADHDGLRDPSNTNRVFRQARGTDEFAWVTSHVFRKTAATVLDDAGFSARMIADQLGHAQPSMTQDVYLGRKLVNPEIAVALEDVLSKKSG</sequence>
<dbReference type="SUPFAM" id="SSF56349">
    <property type="entry name" value="DNA breaking-rejoining enzymes"/>
    <property type="match status" value="1"/>
</dbReference>
<protein>
    <submittedName>
        <fullName evidence="6">Site-specific recombinase XerD</fullName>
    </submittedName>
</protein>